<gene>
    <name evidence="20" type="ORF">PMEA_00004756</name>
</gene>
<proteinExistence type="predicted"/>
<dbReference type="InterPro" id="IPR020894">
    <property type="entry name" value="Cadherin_CS"/>
</dbReference>
<feature type="domain" description="SRCR" evidence="18">
    <location>
        <begin position="1944"/>
        <end position="2045"/>
    </location>
</feature>
<dbReference type="Gene3D" id="2.10.25.10">
    <property type="entry name" value="Laminin"/>
    <property type="match status" value="6"/>
</dbReference>
<feature type="domain" description="EGF-like" evidence="15">
    <location>
        <begin position="2881"/>
        <end position="2915"/>
    </location>
</feature>
<dbReference type="PROSITE" id="PS50060">
    <property type="entry name" value="MAM_2"/>
    <property type="match status" value="1"/>
</dbReference>
<dbReference type="InterPro" id="IPR053243">
    <property type="entry name" value="SJ_maturation_regulator"/>
</dbReference>
<evidence type="ECO:0000259" key="17">
    <source>
        <dbReference type="PROSITE" id="PS50268"/>
    </source>
</evidence>
<dbReference type="SMART" id="SM00181">
    <property type="entry name" value="EGF"/>
    <property type="match status" value="13"/>
</dbReference>
<name>A0AAU9WFL3_9CNID</name>
<feature type="domain" description="EGF-like" evidence="15">
    <location>
        <begin position="4312"/>
        <end position="4346"/>
    </location>
</feature>
<reference evidence="20 21" key="1">
    <citation type="submission" date="2022-05" db="EMBL/GenBank/DDBJ databases">
        <authorList>
            <consortium name="Genoscope - CEA"/>
            <person name="William W."/>
        </authorList>
    </citation>
    <scope>NUCLEOTIDE SEQUENCE [LARGE SCALE GENOMIC DNA]</scope>
</reference>
<evidence type="ECO:0000256" key="2">
    <source>
        <dbReference type="ARBA" id="ARBA00022692"/>
    </source>
</evidence>
<evidence type="ECO:0000256" key="13">
    <source>
        <dbReference type="SAM" id="MobiDB-lite"/>
    </source>
</evidence>
<feature type="region of interest" description="Disordered" evidence="13">
    <location>
        <begin position="3653"/>
        <end position="3689"/>
    </location>
</feature>
<dbReference type="Gene3D" id="2.60.40.60">
    <property type="entry name" value="Cadherins"/>
    <property type="match status" value="2"/>
</dbReference>
<feature type="disulfide bond" evidence="11">
    <location>
        <begin position="4268"/>
        <end position="4277"/>
    </location>
</feature>
<dbReference type="InterPro" id="IPR016187">
    <property type="entry name" value="CTDL_fold"/>
</dbReference>
<keyword evidence="21" id="KW-1185">Reference proteome</keyword>
<dbReference type="CDD" id="cd00037">
    <property type="entry name" value="CLECT"/>
    <property type="match status" value="1"/>
</dbReference>
<dbReference type="InterPro" id="IPR000998">
    <property type="entry name" value="MAM_dom"/>
</dbReference>
<dbReference type="PROSITE" id="PS00232">
    <property type="entry name" value="CADHERIN_1"/>
    <property type="match status" value="1"/>
</dbReference>
<feature type="disulfide bond" evidence="12">
    <location>
        <begin position="2015"/>
        <end position="2025"/>
    </location>
</feature>
<dbReference type="Pfam" id="PF00530">
    <property type="entry name" value="SRCR"/>
    <property type="match status" value="3"/>
</dbReference>
<dbReference type="InterPro" id="IPR012334">
    <property type="entry name" value="Pectin_lyas_fold"/>
</dbReference>
<dbReference type="Pfam" id="PF00028">
    <property type="entry name" value="Cadherin"/>
    <property type="match status" value="2"/>
</dbReference>
<evidence type="ECO:0000313" key="20">
    <source>
        <dbReference type="EMBL" id="CAH3113014.1"/>
    </source>
</evidence>
<dbReference type="SUPFAM" id="SSF56487">
    <property type="entry name" value="SRCR-like"/>
    <property type="match status" value="3"/>
</dbReference>
<feature type="domain" description="Cadherin" evidence="17">
    <location>
        <begin position="4393"/>
        <end position="4500"/>
    </location>
</feature>
<organism evidence="20 21">
    <name type="scientific">Pocillopora meandrina</name>
    <dbReference type="NCBI Taxonomy" id="46732"/>
    <lineage>
        <taxon>Eukaryota</taxon>
        <taxon>Metazoa</taxon>
        <taxon>Cnidaria</taxon>
        <taxon>Anthozoa</taxon>
        <taxon>Hexacorallia</taxon>
        <taxon>Scleractinia</taxon>
        <taxon>Astrocoeniina</taxon>
        <taxon>Pocilloporidae</taxon>
        <taxon>Pocillopora</taxon>
    </lineage>
</organism>
<dbReference type="SUPFAM" id="SSF51126">
    <property type="entry name" value="Pectin lyase-like"/>
    <property type="match status" value="5"/>
</dbReference>
<feature type="domain" description="EGF-like" evidence="15">
    <location>
        <begin position="4137"/>
        <end position="4171"/>
    </location>
</feature>
<evidence type="ECO:0000313" key="21">
    <source>
        <dbReference type="Proteomes" id="UP001159428"/>
    </source>
</evidence>
<dbReference type="PROSITE" id="PS50287">
    <property type="entry name" value="SRCR_2"/>
    <property type="match status" value="3"/>
</dbReference>
<evidence type="ECO:0000256" key="4">
    <source>
        <dbReference type="ARBA" id="ARBA00022737"/>
    </source>
</evidence>
<evidence type="ECO:0000259" key="18">
    <source>
        <dbReference type="PROSITE" id="PS50287"/>
    </source>
</evidence>
<dbReference type="FunFam" id="2.10.25.10:FF:000001">
    <property type="entry name" value="Tenascin C"/>
    <property type="match status" value="1"/>
</dbReference>
<feature type="domain" description="SRCR" evidence="18">
    <location>
        <begin position="111"/>
        <end position="208"/>
    </location>
</feature>
<feature type="domain" description="MAM" evidence="16">
    <location>
        <begin position="2289"/>
        <end position="2448"/>
    </location>
</feature>
<keyword evidence="7 14" id="KW-0472">Membrane</keyword>
<feature type="domain" description="Cadherin" evidence="17">
    <location>
        <begin position="4516"/>
        <end position="4607"/>
    </location>
</feature>
<comment type="caution">
    <text evidence="12">Lacks conserved residue(s) required for the propagation of feature annotation.</text>
</comment>
<dbReference type="CDD" id="cd06263">
    <property type="entry name" value="MAM"/>
    <property type="match status" value="1"/>
</dbReference>
<sequence length="4726" mass="523890">MLPKYCIILAIFFKYGIYGHGRYIYGTITGNQTLTRAKGPYRVTSDLVVAENATLAIESGTQVNFLPSVGIRVHGSLNAKGTPSHRITFRAVPCKNAPSCKNSAIPYNKGIRLVGGTSYDNGRLELEWMGRWVTVCGQYLWDMRDTRVACRELGFLGAKRYYFHPGSGRAYMKSVRCTGYEESLWRCRYSWTYYNPCDPKYDIGIECDTHLPILAQKVLWRGIYFAPGNSYEGHGNSSLENVDIENAFDGIKAKKAAPALLGISLKNCAYGVQVQELAKPMEIIDSTILSSRMMGVNIENSFGKVIMHNATIVNTRSGDGFVYTRTAVDLCSVFPRKIYFPLLVNAVAKVSMTRCSQILKASPGRRLTVHFTLIKGNEFELDIVDGNAKNKTLVSRITDTHNGKTITISASSVSEIIFFSKYGLWSGGRLKMIVVEDPVQEPSILISNCKFSNNSESGIELNDAIGPSKISNTAVYGNSVGLLVKNSRGRLHVVSSVFETNGNNGVEINTIKGPVEFESVNSSKNKASGIEINTGTFSFQMTESRIEDNLDRGLLIRHQLNSTINVSNTHFSRNKAGHGINMREFSEDCKIQLSNVWSLENGWHGAWFENVTASSFQVTSSLFDRNSRSGMYLEKLTAERLNLKNVSTSKNYNYGLIIEQGVTSAIIDSWYSTGNQYDGLNIKRQEGKILVKHCVVHSNKKNGLLFVDGASSRLQSVHLKNCHVSENNEYGFWFYINTAFSNYQVNYAITVSNSTISNNTLGGCKLSPMSCYWKVYSLHRRIELLFVGNVVRENQKFGLLVDGPEWYEAKAVLANNIFEENIGFAIKIAYKNFSYSVCKVFNTFPVQIQILANIFTKNKGKYTCLVDYNTLPTKRQAIINNNWFLENQGIKSFSSSYIRTKTQAVIAITEGNITVEHNSFENPLFPHDFAIFFKDQDRVILARKNWWGTKDECKVKERIFDFEDRVELPRIQYYPFLLSRNSTSAYVHSGFRPSCFVRGNKIAGILDEAVTIKNDFSPYQVIGDVIIQPKGVLTIEYGVTIKFPLKGLFLVHGQIIIRGSSKERVKFIPKTPSADKLRLVEGPSPWEGKVEIWFNSTWLPVCMRSYQYEYKIVCRQLGFEWVKSYHNDSNGKDNMFLHNVRCDADQGDNITNCNRNNWTSSSSCPANVLYVSCKTPYWAGIHFTVTSKKSFLSNVDIQYAGFAYREDLGIPGIACRIDLSRHNISGVSVRNSAGIGFQMMYSDPFKTSHDIMNSTVSETELDGIRLETPFVNLLRVNVIYTKGYGFLYHFNWNSLNKHVLTIADETVKKRIQTCSENETFINDSSLVYYLAVTARSSEACQRIITVSKNYTIGLQLIHHDVNSSAPFHIYSTRNKNSSKLWDIQSVQWSNRPIWMTHNSSILLENSFHQNDYHSSIHLLLFLIKDGEGTTMKSANLIISESSFSHSAPGGIYFRGEDSGNIQVENSAVRYSPGNGLETAFSRFNSLTVFNCEFMTHQIGIKISGFPGNVNIEKSKVSKSTWNAILVDLDILNSVHIKNSSITHNDGSGLYLGGHYTKAKLFVTETRFAWNLGTSVYSRVFYCDYPCISRVVFKNCSFLNNQGPVVNIDIHPSEFESNVFVNNTKALVIVNTLGEVIVRKNHFLVNTCEEKGVIYITGILREIMIEGNVFRENYGRSVFIGEWFTSNATIRRNVFKYNRCPNSGVIEVRGMKRDIEIFGNVFQFNQGLFMVRLHCEYIYPSTLIFFRNSLSNNTEVSSRSLPCEVSISGLMVHRVIVINYNIFNSNRFSKELCVNTYAASHRSMLPVPLNFWGHEDEVKIKQRIFDAEDNYELTLAAFRPFLNSAGNVVKNSSTRDTLNVPAENYLGGRILYSIELKKNQSPFIVLSDITVLPNATLTVDPGVELQFKPGVGMLVLGSLFVRGAKDTPVLFSGWKENQTEKSLSVRLVGGKFPWQGRAEILHQGNWTSVCLNKTASFGANNAKVICEHLGYQTSSSMSFSHEKCTSVWTSCAVLNCDGSEADVKECSLSFHNLTCNSSNHVLLNCSEGKPWGNIRFVREVNSSFHHPTSYLQYLKIEHCGEIHGQQVAAIEMIQYVPDLSFLTVLNCTAGGIKVWFPEKEVLITNSSFVNCGGSGAEIVNTRQNLTIESVKSVKNRYGLRFTIPNGDWIHGLSYGQVHVCGSEKLVNIKDREVFLYFKKSIRTYSFTRMSCSVFVYSPGSYGLAIQMLVMKFVLFVSISNSTDEVLRFSLEDLGPLARRVIPWNYIQVDFEGWSQSEMILQVEPVERKDIPCTFERGLCGWRNYPRPLYRGVALTQKWNLHSLSSSYGSLADHTYLWKGGTYMLLGPSHFGMGYGAFASPPISNESNYCYLVFYYTLWDKGWGNLSISIEESNGNKSTILWSANTVNYWKKEVITLPQTSSNYSIIFLGFFRYYGYVSIDDMDLIQCGLSPEVMHRVSESVFSSNDEQGISYVSNWSKSHILKIERCQITNNGLSPVFNGKPSGAIHLSAINQVFKIVNNYLAENKNGAIFSSVLHEDSHTEPKLISQIHANTLESNNGGTLILEGNSEPFLNVNVTNNYFSLNLARDWNGKANSVCNITRLLAIVRGNFFYKNIGHYVFLYDFPKKDVTGLQFVNNTLYKNSASGLRVKYGATILCNGGAEIHGNVLQNPENRYQISTTMRGSSFIVNATFNWWGESKPDLIAFLILDNKKDYRLSLTVVFQPFIALLPRRVISESCPPEWIKDDEMCFLYKGGSFTFHEAEKYCWNYGGNLITMLSAKDKRLVQSLRQKESLVRPDVLPSLWIMSRRFVRELGGSSGQDNGMCSVVDSYGNVTESHCNQLNPFVCVRRPVVHCPNSCFHNGDCIGATCFCYPGWTGEDCSKFHCHDLHNCSGNGECLGPNVCRCYPGYLGLGCTYSFCGKYESCADCVTDPSCGWCDSSRSCLGGVAEGPPKIECADWFYYHCYTVEDGECSRDIMTVKCKGKQCNYEDSGTSIESCQKCQDLEKCHKLTEGGQCRAWNETRCPGGKVKVDYTDPERRNNVELADNLKFVEPNDTIIYACPVIMSKQDELSLILVAPNVLDIQAGDIVSSPQAGGILHKIVKEVNNGPFKLMLSAPAGLEEVIKYADFKSEMSLEQLDDESTLEDEPDREDLDDLISGNITSNQSQIVILSTGIYRCLGHTYDIGGTFIYSYYLVIEKSNTIPTTGDIVVSNASDGFIESIIAVHKTDDTDYLETKLHRCDGKTHLDGARLRASKQRFSGSVRCSGGDNNPGLVFTESQKRGGLFSSGDLIIGRSSTGFIAKVINTHSSGNLLLLEVVTAKLDENGTVITEVDTNFLKNHHRRTKRSAKNVNLANFQPEKIDHKLLSFGGATLKISLSMNLRVSMFVSIEKKFFGLGLKDASVGLDLEGNLKFSLQFSLNGELRYSGDLLALKEKQLGRSMYLRFGLIKIPVGIFLALTGQASAGISGTITRSLSTNGVISLGGECSWSEGSCSRTDDTISLTLDWNSPTPELEIGANVDITVTPTVSVKVPALPKRLSKPSKSKLLNVLAKLVKAVADLIPDISLSLFVSTPLKAGISLNYPSSICQGQTPAELNSNYGISDLIFGVSVNFIGKKLALSFNTGFSLMSTSGCRECICPIPADQYCVGPTSSPPKEGVCNAPEPPPPKKKQKKKERNSKTPGPPCGNGPVCVGRRMGPECNQPDMSPFRDCSGNGEPILTGGCGARCSCFGGWRGEYCQRIVANGGGDPHLKTLDGVDFDFFGIGEFWGCKSVKNDFGFQFRFYYYERASLIGGIALKAGRTVVTIMAIKTENVQDLPITRIDGVKMNATSNFSEPIEISNGTVLLDHQRRFSFEAEENSVVLISLQYDAGKSNLNYLLFTGVTVTIDVRHSRVMKRQYLNILYSPTAAYKGHTEGLCGFMDNNATNDFTGPDGTLYDNAVKFAESWRITGCHDGSGTRDSWSWNSSNFYHDDIMDITYTDPSYIPKYSLDGISQPLIQIATSMCKSLNISDNDLQSCIFDVAMTNDTTFTDQETFKRDCPDQCSGKGRCVNGTCKCIEGWTGESCDKGSCLNCSTIHGKCVKGFCVCDLGWEGRSCELEATCLGVNNCTSPKHGSCKTTDICQCNPGYIGSNCSTVPTCYNVSNCTGNGICVDFDVCKCNTGWTGGNCTQYSCEQLNYCSEHGSCVAFDKCACDYGWTGVSCALPDCEAVNQCSKKGECISSDKCRCLPGFIGADCGQLADCSHLANCSGQGVCVSTEMLNVSCSCYLGFTGDNCSQPSCTTVNNCSAHGACVEAEFCKCDLGYIGTDCSNFSCEAVNYCSGNGKCVDFDVCLCNSSWSGRACSVPDCSAVKNCSGQGDCILPNVCSCYPAFDGANCDQKAKPNINPPKFIQTFYNAAIVENSPVGTVILQVKANDTDSGRNGQIFYAIIGDDRVESILTIGGQSGKIYSAKTLDFETTEMKSFNVTMVAADNGYPQKSGMATVQITIVDENDNCPTFIEPPGDLKLEFLALIPGETVTKVSAVDLDSGVNSDITYSLSKNDAFSIDPRTGVVTVVSNLMEKVHHLTVSASDNGDVSCITDISLTVEIGISPTTKPRTRSTTPFTNRKSETSSTSTLPETTTFTGINRNSLISFSFEFKFEKYFFVFFLDKGATTSHVPTEAGAVPQEGPNYVIIGGSAGGGLLLLLIAVLVIRKCLCKAKTSSERHTTGRLNAGMDFEMSRRN</sequence>
<dbReference type="Pfam" id="PF25024">
    <property type="entry name" value="EGF_TEN"/>
    <property type="match status" value="1"/>
</dbReference>
<evidence type="ECO:0000256" key="5">
    <source>
        <dbReference type="ARBA" id="ARBA00022837"/>
    </source>
</evidence>
<evidence type="ECO:0000259" key="16">
    <source>
        <dbReference type="PROSITE" id="PS50060"/>
    </source>
</evidence>
<feature type="region of interest" description="Disordered" evidence="13">
    <location>
        <begin position="4596"/>
        <end position="4622"/>
    </location>
</feature>
<evidence type="ECO:0000256" key="1">
    <source>
        <dbReference type="ARBA" id="ARBA00004167"/>
    </source>
</evidence>
<feature type="transmembrane region" description="Helical" evidence="14">
    <location>
        <begin position="4674"/>
        <end position="4695"/>
    </location>
</feature>
<feature type="disulfide bond" evidence="11">
    <location>
        <begin position="4126"/>
        <end position="4135"/>
    </location>
</feature>
<keyword evidence="5 10" id="KW-0106">Calcium</keyword>
<dbReference type="SMART" id="SM00137">
    <property type="entry name" value="MAM"/>
    <property type="match status" value="1"/>
</dbReference>
<feature type="disulfide bond" evidence="12">
    <location>
        <begin position="177"/>
        <end position="187"/>
    </location>
</feature>
<dbReference type="InterPro" id="IPR036772">
    <property type="entry name" value="SRCR-like_dom_sf"/>
</dbReference>
<feature type="disulfide bond" evidence="11">
    <location>
        <begin position="4229"/>
        <end position="4238"/>
    </location>
</feature>
<evidence type="ECO:0000256" key="11">
    <source>
        <dbReference type="PROSITE-ProRule" id="PRU00076"/>
    </source>
</evidence>
<dbReference type="FunFam" id="3.10.250.10:FF:000016">
    <property type="entry name" value="Scavenger receptor cysteine-rich protein type 12"/>
    <property type="match status" value="1"/>
</dbReference>
<feature type="disulfide bond" evidence="11">
    <location>
        <begin position="4336"/>
        <end position="4345"/>
    </location>
</feature>
<dbReference type="InterPro" id="IPR011050">
    <property type="entry name" value="Pectin_lyase_fold/virulence"/>
</dbReference>
<dbReference type="Gene3D" id="3.10.250.10">
    <property type="entry name" value="SRCR-like domain"/>
    <property type="match status" value="3"/>
</dbReference>
<dbReference type="GO" id="GO:0005509">
    <property type="term" value="F:calcium ion binding"/>
    <property type="evidence" value="ECO:0007669"/>
    <property type="project" value="UniProtKB-UniRule"/>
</dbReference>
<dbReference type="PROSITE" id="PS00022">
    <property type="entry name" value="EGF_1"/>
    <property type="match status" value="8"/>
</dbReference>
<comment type="subcellular location">
    <subcellularLocation>
        <location evidence="1">Membrane</location>
        <topology evidence="1">Single-pass membrane protein</topology>
    </subcellularLocation>
</comment>
<dbReference type="InterPro" id="IPR015919">
    <property type="entry name" value="Cadherin-like_sf"/>
</dbReference>
<protein>
    <submittedName>
        <fullName evidence="20">Uncharacterized protein</fullName>
    </submittedName>
</protein>
<evidence type="ECO:0000256" key="8">
    <source>
        <dbReference type="ARBA" id="ARBA00023157"/>
    </source>
</evidence>
<dbReference type="FunFam" id="2.60.40.60:FF:000020">
    <property type="entry name" value="Dachsous cadherin-related 1b"/>
    <property type="match status" value="1"/>
</dbReference>
<evidence type="ECO:0000256" key="6">
    <source>
        <dbReference type="ARBA" id="ARBA00022989"/>
    </source>
</evidence>
<evidence type="ECO:0000256" key="14">
    <source>
        <dbReference type="SAM" id="Phobius"/>
    </source>
</evidence>
<dbReference type="Proteomes" id="UP001159428">
    <property type="component" value="Unassembled WGS sequence"/>
</dbReference>
<dbReference type="GO" id="GO:0045217">
    <property type="term" value="P:cell-cell junction maintenance"/>
    <property type="evidence" value="ECO:0007669"/>
    <property type="project" value="TreeGrafter"/>
</dbReference>
<dbReference type="Gene3D" id="2.60.120.200">
    <property type="match status" value="1"/>
</dbReference>
<dbReference type="PROSITE" id="PS01186">
    <property type="entry name" value="EGF_2"/>
    <property type="match status" value="6"/>
</dbReference>
<dbReference type="PROSITE" id="PS51233">
    <property type="entry name" value="VWFD"/>
    <property type="match status" value="1"/>
</dbReference>
<feature type="domain" description="EGF-like" evidence="15">
    <location>
        <begin position="4100"/>
        <end position="4136"/>
    </location>
</feature>
<dbReference type="SUPFAM" id="SSF49313">
    <property type="entry name" value="Cadherin-like"/>
    <property type="match status" value="2"/>
</dbReference>
<dbReference type="Pfam" id="PF23106">
    <property type="entry name" value="EGF_Teneurin"/>
    <property type="match status" value="1"/>
</dbReference>
<keyword evidence="6 14" id="KW-1133">Transmembrane helix</keyword>
<comment type="caution">
    <text evidence="20">The sequence shown here is derived from an EMBL/GenBank/DDBJ whole genome shotgun (WGS) entry which is preliminary data.</text>
</comment>
<dbReference type="PRINTS" id="PR00205">
    <property type="entry name" value="CADHERIN"/>
</dbReference>
<keyword evidence="11" id="KW-0245">EGF-like domain</keyword>
<dbReference type="InterPro" id="IPR001304">
    <property type="entry name" value="C-type_lectin-like"/>
</dbReference>
<feature type="domain" description="EGF-like" evidence="15">
    <location>
        <begin position="4205"/>
        <end position="4239"/>
    </location>
</feature>
<feature type="domain" description="EGF-like" evidence="15">
    <location>
        <begin position="4240"/>
        <end position="4278"/>
    </location>
</feature>
<evidence type="ECO:0000256" key="9">
    <source>
        <dbReference type="ARBA" id="ARBA00023180"/>
    </source>
</evidence>
<keyword evidence="4" id="KW-0677">Repeat</keyword>
<evidence type="ECO:0000256" key="7">
    <source>
        <dbReference type="ARBA" id="ARBA00023136"/>
    </source>
</evidence>
<dbReference type="EMBL" id="CALNXJ010000013">
    <property type="protein sequence ID" value="CAH3113014.1"/>
    <property type="molecule type" value="Genomic_DNA"/>
</dbReference>
<dbReference type="Gene3D" id="2.160.20.10">
    <property type="entry name" value="Single-stranded right-handed beta-helix, Pectin lyase-like"/>
    <property type="match status" value="3"/>
</dbReference>
<evidence type="ECO:0000259" key="19">
    <source>
        <dbReference type="PROSITE" id="PS51233"/>
    </source>
</evidence>
<dbReference type="SUPFAM" id="SSF56436">
    <property type="entry name" value="C-type lectin-like"/>
    <property type="match status" value="1"/>
</dbReference>
<dbReference type="InterPro" id="IPR001846">
    <property type="entry name" value="VWF_type-D"/>
</dbReference>
<keyword evidence="2 14" id="KW-0812">Transmembrane</keyword>
<dbReference type="GO" id="GO:0007156">
    <property type="term" value="P:homophilic cell adhesion via plasma membrane adhesion molecules"/>
    <property type="evidence" value="ECO:0007669"/>
    <property type="project" value="InterPro"/>
</dbReference>
<dbReference type="InterPro" id="IPR001190">
    <property type="entry name" value="SRCR"/>
</dbReference>
<keyword evidence="3" id="KW-0732">Signal</keyword>
<feature type="domain" description="SRCR" evidence="18">
    <location>
        <begin position="1077"/>
        <end position="1174"/>
    </location>
</feature>
<dbReference type="PANTHER" id="PTHR47653">
    <property type="entry name" value="PROTEIN BARK BEETLE"/>
    <property type="match status" value="1"/>
</dbReference>
<accession>A0AAU9WFL3</accession>
<dbReference type="PANTHER" id="PTHR47653:SF1">
    <property type="entry name" value="DELETED IN MALIGNANT BRAIN TUMORS 1 PROTEIN"/>
    <property type="match status" value="1"/>
</dbReference>
<dbReference type="SUPFAM" id="SSF49899">
    <property type="entry name" value="Concanavalin A-like lectins/glucanases"/>
    <property type="match status" value="1"/>
</dbReference>
<feature type="compositionally biased region" description="Basic residues" evidence="13">
    <location>
        <begin position="3668"/>
        <end position="3677"/>
    </location>
</feature>
<feature type="domain" description="VWFD" evidence="19">
    <location>
        <begin position="3742"/>
        <end position="3958"/>
    </location>
</feature>
<dbReference type="PROSITE" id="PS50268">
    <property type="entry name" value="CADHERIN_2"/>
    <property type="match status" value="2"/>
</dbReference>
<dbReference type="Pfam" id="PF13229">
    <property type="entry name" value="Beta_helix"/>
    <property type="match status" value="1"/>
</dbReference>
<dbReference type="InterPro" id="IPR002126">
    <property type="entry name" value="Cadherin-like_dom"/>
</dbReference>
<dbReference type="InterPro" id="IPR006626">
    <property type="entry name" value="PbH1"/>
</dbReference>
<dbReference type="SMART" id="SM00216">
    <property type="entry name" value="VWD"/>
    <property type="match status" value="1"/>
</dbReference>
<dbReference type="InterPro" id="IPR000742">
    <property type="entry name" value="EGF"/>
</dbReference>
<evidence type="ECO:0000256" key="3">
    <source>
        <dbReference type="ARBA" id="ARBA00022729"/>
    </source>
</evidence>
<dbReference type="PROSITE" id="PS50026">
    <property type="entry name" value="EGF_3"/>
    <property type="match status" value="6"/>
</dbReference>
<dbReference type="SMART" id="SM00112">
    <property type="entry name" value="CA"/>
    <property type="match status" value="2"/>
</dbReference>
<dbReference type="InterPro" id="IPR013320">
    <property type="entry name" value="ConA-like_dom_sf"/>
</dbReference>
<evidence type="ECO:0000259" key="15">
    <source>
        <dbReference type="PROSITE" id="PS50026"/>
    </source>
</evidence>
<feature type="disulfide bond" evidence="11">
    <location>
        <begin position="2905"/>
        <end position="2914"/>
    </location>
</feature>
<feature type="disulfide bond" evidence="11">
    <location>
        <begin position="4161"/>
        <end position="4170"/>
    </location>
</feature>
<dbReference type="CDD" id="cd11304">
    <property type="entry name" value="Cadherin_repeat"/>
    <property type="match status" value="2"/>
</dbReference>
<keyword evidence="9" id="KW-0325">Glycoprotein</keyword>
<keyword evidence="8 12" id="KW-1015">Disulfide bond</keyword>
<dbReference type="InterPro" id="IPR039448">
    <property type="entry name" value="Beta_helix"/>
</dbReference>
<dbReference type="SMART" id="SM00710">
    <property type="entry name" value="PbH1"/>
    <property type="match status" value="26"/>
</dbReference>
<dbReference type="GO" id="GO:0005886">
    <property type="term" value="C:plasma membrane"/>
    <property type="evidence" value="ECO:0007669"/>
    <property type="project" value="InterPro"/>
</dbReference>
<dbReference type="SMART" id="SM00202">
    <property type="entry name" value="SR"/>
    <property type="match status" value="3"/>
</dbReference>
<dbReference type="SMART" id="SM00034">
    <property type="entry name" value="CLECT"/>
    <property type="match status" value="1"/>
</dbReference>
<evidence type="ECO:0000256" key="12">
    <source>
        <dbReference type="PROSITE-ProRule" id="PRU00196"/>
    </source>
</evidence>
<evidence type="ECO:0000256" key="10">
    <source>
        <dbReference type="PROSITE-ProRule" id="PRU00043"/>
    </source>
</evidence>